<evidence type="ECO:0000256" key="2">
    <source>
        <dbReference type="ARBA" id="ARBA00022704"/>
    </source>
</evidence>
<dbReference type="InterPro" id="IPR018990">
    <property type="entry name" value="Prot_inh_I42_chagasin"/>
</dbReference>
<dbReference type="RefSeq" id="WP_010343367.1">
    <property type="nucleotide sequence ID" value="NZ_CP132343.1"/>
</dbReference>
<proteinExistence type="predicted"/>
<organism evidence="5 6">
    <name type="scientific">Xanthomonas sacchari</name>
    <dbReference type="NCBI Taxonomy" id="56458"/>
    <lineage>
        <taxon>Bacteria</taxon>
        <taxon>Pseudomonadati</taxon>
        <taxon>Pseudomonadota</taxon>
        <taxon>Gammaproteobacteria</taxon>
        <taxon>Lysobacterales</taxon>
        <taxon>Lysobacteraceae</taxon>
        <taxon>Xanthomonas</taxon>
    </lineage>
</organism>
<dbReference type="GeneID" id="93878055"/>
<reference evidence="5 6" key="1">
    <citation type="submission" date="2016-08" db="EMBL/GenBank/DDBJ databases">
        <authorList>
            <person name="Seilhamer J.J."/>
        </authorList>
    </citation>
    <scope>NUCLEOTIDE SEQUENCE [LARGE SCALE GENOMIC DNA]</scope>
    <source>
        <strain evidence="5 6">CFBP4641</strain>
    </source>
</reference>
<dbReference type="InterPro" id="IPR052781">
    <property type="entry name" value="Cys_protease_inhibitor_I42"/>
</dbReference>
<dbReference type="InterPro" id="IPR036331">
    <property type="entry name" value="Chagasin-like_sf"/>
</dbReference>
<comment type="caution">
    <text evidence="5">The sequence shown here is derived from an EMBL/GenBank/DDBJ whole genome shotgun (WGS) entry which is preliminary data.</text>
</comment>
<evidence type="ECO:0000256" key="3">
    <source>
        <dbReference type="SAM" id="SignalP"/>
    </source>
</evidence>
<feature type="chain" id="PRO_5015119472" description="Proteinase inhibitor I42 chagasin domain-containing protein" evidence="3">
    <location>
        <begin position="23"/>
        <end position="158"/>
    </location>
</feature>
<dbReference type="PANTHER" id="PTHR36530:SF1">
    <property type="entry name" value="AMOEBIASIN-1"/>
    <property type="match status" value="1"/>
</dbReference>
<dbReference type="SUPFAM" id="SSF141066">
    <property type="entry name" value="ICP-like"/>
    <property type="match status" value="1"/>
</dbReference>
<name>A0A2P5Z5P8_9XANT</name>
<accession>A0A2P5Z5P8</accession>
<dbReference type="OrthoDB" id="5998590at2"/>
<evidence type="ECO:0000256" key="1">
    <source>
        <dbReference type="ARBA" id="ARBA00022690"/>
    </source>
</evidence>
<dbReference type="EMBL" id="MDEK01000005">
    <property type="protein sequence ID" value="PPU83434.1"/>
    <property type="molecule type" value="Genomic_DNA"/>
</dbReference>
<gene>
    <name evidence="5" type="ORF">XsacCFBP4641_06675</name>
</gene>
<dbReference type="Pfam" id="PF09394">
    <property type="entry name" value="Inhibitor_I42"/>
    <property type="match status" value="1"/>
</dbReference>
<evidence type="ECO:0000313" key="6">
    <source>
        <dbReference type="Proteomes" id="UP000247346"/>
    </source>
</evidence>
<keyword evidence="1" id="KW-0646">Protease inhibitor</keyword>
<dbReference type="AlphaFoldDB" id="A0A2P5Z5P8"/>
<keyword evidence="2" id="KW-0789">Thiol protease inhibitor</keyword>
<protein>
    <recommendedName>
        <fullName evidence="4">Proteinase inhibitor I42 chagasin domain-containing protein</fullName>
    </recommendedName>
</protein>
<evidence type="ECO:0000313" key="5">
    <source>
        <dbReference type="EMBL" id="PPU83434.1"/>
    </source>
</evidence>
<keyword evidence="3" id="KW-0732">Signal</keyword>
<dbReference type="GO" id="GO:0004869">
    <property type="term" value="F:cysteine-type endopeptidase inhibitor activity"/>
    <property type="evidence" value="ECO:0007669"/>
    <property type="project" value="UniProtKB-KW"/>
</dbReference>
<dbReference type="Proteomes" id="UP000247346">
    <property type="component" value="Unassembled WGS sequence"/>
</dbReference>
<dbReference type="PANTHER" id="PTHR36530">
    <property type="entry name" value="INHIBITOR OF CYSTEINE PEPTIDASE"/>
    <property type="match status" value="1"/>
</dbReference>
<feature type="signal peptide" evidence="3">
    <location>
        <begin position="1"/>
        <end position="22"/>
    </location>
</feature>
<sequence>MKRSFLLLLLSAGGGLSLPAIAAETSPAPVAAAGQADCPRGAIALVTGNADQVSPKTCLTPSMKPFALQRGQLFAITLTENGSTGSAWALRSLPAPLSLLDVEHAPGTACATGRMGCPSTVTYTFKATDHGSGTIDLIYSRHWEDRATDSRSIRVEVK</sequence>
<evidence type="ECO:0000259" key="4">
    <source>
        <dbReference type="Pfam" id="PF09394"/>
    </source>
</evidence>
<dbReference type="Gene3D" id="2.60.40.2020">
    <property type="match status" value="1"/>
</dbReference>
<feature type="domain" description="Proteinase inhibitor I42 chagasin" evidence="4">
    <location>
        <begin position="68"/>
        <end position="157"/>
    </location>
</feature>